<proteinExistence type="predicted"/>
<keyword evidence="2" id="KW-1185">Reference proteome</keyword>
<organism evidence="1 2">
    <name type="scientific">Trifolium medium</name>
    <dbReference type="NCBI Taxonomy" id="97028"/>
    <lineage>
        <taxon>Eukaryota</taxon>
        <taxon>Viridiplantae</taxon>
        <taxon>Streptophyta</taxon>
        <taxon>Embryophyta</taxon>
        <taxon>Tracheophyta</taxon>
        <taxon>Spermatophyta</taxon>
        <taxon>Magnoliopsida</taxon>
        <taxon>eudicotyledons</taxon>
        <taxon>Gunneridae</taxon>
        <taxon>Pentapetalae</taxon>
        <taxon>rosids</taxon>
        <taxon>fabids</taxon>
        <taxon>Fabales</taxon>
        <taxon>Fabaceae</taxon>
        <taxon>Papilionoideae</taxon>
        <taxon>50 kb inversion clade</taxon>
        <taxon>NPAAA clade</taxon>
        <taxon>Hologalegina</taxon>
        <taxon>IRL clade</taxon>
        <taxon>Trifolieae</taxon>
        <taxon>Trifolium</taxon>
    </lineage>
</organism>
<name>A0A392TY74_9FABA</name>
<dbReference type="Proteomes" id="UP000265520">
    <property type="component" value="Unassembled WGS sequence"/>
</dbReference>
<comment type="caution">
    <text evidence="1">The sequence shown here is derived from an EMBL/GenBank/DDBJ whole genome shotgun (WGS) entry which is preliminary data.</text>
</comment>
<accession>A0A392TY74</accession>
<protein>
    <submittedName>
        <fullName evidence="1">Uncharacterized protein</fullName>
    </submittedName>
</protein>
<evidence type="ECO:0000313" key="2">
    <source>
        <dbReference type="Proteomes" id="UP000265520"/>
    </source>
</evidence>
<evidence type="ECO:0000313" key="1">
    <source>
        <dbReference type="EMBL" id="MCI65230.1"/>
    </source>
</evidence>
<sequence>MFPPPLCYVLHIRVDVEVVACYLGVDPWHFFWCGREDIDVDSKASGQGFLNSWWEVCSDFDNLCRVVI</sequence>
<reference evidence="1 2" key="1">
    <citation type="journal article" date="2018" name="Front. Plant Sci.">
        <title>Red Clover (Trifolium pratense) and Zigzag Clover (T. medium) - A Picture of Genomic Similarities and Differences.</title>
        <authorList>
            <person name="Dluhosova J."/>
            <person name="Istvanek J."/>
            <person name="Nedelnik J."/>
            <person name="Repkova J."/>
        </authorList>
    </citation>
    <scope>NUCLEOTIDE SEQUENCE [LARGE SCALE GENOMIC DNA]</scope>
    <source>
        <strain evidence="2">cv. 10/8</strain>
        <tissue evidence="1">Leaf</tissue>
    </source>
</reference>
<dbReference type="EMBL" id="LXQA010672035">
    <property type="protein sequence ID" value="MCI65230.1"/>
    <property type="molecule type" value="Genomic_DNA"/>
</dbReference>
<dbReference type="AlphaFoldDB" id="A0A392TY74"/>